<feature type="compositionally biased region" description="Low complexity" evidence="1">
    <location>
        <begin position="23"/>
        <end position="39"/>
    </location>
</feature>
<proteinExistence type="predicted"/>
<dbReference type="Proteomes" id="UP000022835">
    <property type="component" value="Unassembled WGS sequence"/>
</dbReference>
<dbReference type="STRING" id="1440774.Y900_021835"/>
<evidence type="ECO:0000313" key="3">
    <source>
        <dbReference type="Proteomes" id="UP000022835"/>
    </source>
</evidence>
<gene>
    <name evidence="2" type="ORF">Y900_021835</name>
</gene>
<feature type="region of interest" description="Disordered" evidence="1">
    <location>
        <begin position="1"/>
        <end position="90"/>
    </location>
</feature>
<dbReference type="EMBL" id="JALN02000001">
    <property type="protein sequence ID" value="KDF01498.1"/>
    <property type="molecule type" value="Genomic_DNA"/>
</dbReference>
<accession>A0A064CRP2</accession>
<evidence type="ECO:0000313" key="2">
    <source>
        <dbReference type="EMBL" id="KDF01498.1"/>
    </source>
</evidence>
<keyword evidence="3" id="KW-1185">Reference proteome</keyword>
<sequence>MFAPAAAHRVAAFASRPQFGSGSRSAEPAQRPPASASSAGIVEIGEHQDETPRSAQLNASRFGNSGDTPKRSEATRAVSGDMFTITHEYH</sequence>
<feature type="compositionally biased region" description="Polar residues" evidence="1">
    <location>
        <begin position="53"/>
        <end position="67"/>
    </location>
</feature>
<protein>
    <submittedName>
        <fullName evidence="2">Uncharacterized protein</fullName>
    </submittedName>
</protein>
<reference evidence="2" key="1">
    <citation type="submission" date="2014-05" db="EMBL/GenBank/DDBJ databases">
        <title>Genome sequence of Mycobacterium aromaticivorans strain JS19b1T (= DSM 45407T).</title>
        <authorList>
            <person name="Kwak Y."/>
            <person name="Park G.-S."/>
            <person name="Li Q.X."/>
            <person name="Lee S.-E."/>
            <person name="Shin J.-H."/>
        </authorList>
    </citation>
    <scope>NUCLEOTIDE SEQUENCE [LARGE SCALE GENOMIC DNA]</scope>
    <source>
        <strain evidence="2">JS19b1</strain>
    </source>
</reference>
<comment type="caution">
    <text evidence="2">The sequence shown here is derived from an EMBL/GenBank/DDBJ whole genome shotgun (WGS) entry which is preliminary data.</text>
</comment>
<evidence type="ECO:0000256" key="1">
    <source>
        <dbReference type="SAM" id="MobiDB-lite"/>
    </source>
</evidence>
<organism evidence="2 3">
    <name type="scientific">Mycolicibacterium aromaticivorans JS19b1 = JCM 16368</name>
    <dbReference type="NCBI Taxonomy" id="1440774"/>
    <lineage>
        <taxon>Bacteria</taxon>
        <taxon>Bacillati</taxon>
        <taxon>Actinomycetota</taxon>
        <taxon>Actinomycetes</taxon>
        <taxon>Mycobacteriales</taxon>
        <taxon>Mycobacteriaceae</taxon>
        <taxon>Mycolicibacterium</taxon>
    </lineage>
</organism>
<feature type="compositionally biased region" description="Low complexity" evidence="1">
    <location>
        <begin position="1"/>
        <end position="14"/>
    </location>
</feature>
<name>A0A064CRP2_9MYCO</name>
<dbReference type="AlphaFoldDB" id="A0A064CRP2"/>
<dbReference type="RefSeq" id="WP_036344342.1">
    <property type="nucleotide sequence ID" value="NZ_JALN02000001.1"/>
</dbReference>